<protein>
    <recommendedName>
        <fullName evidence="2">T6SS Phospholipase effector Tle1-like catalytic domain-containing protein</fullName>
    </recommendedName>
</protein>
<name>A0A166ED88_9AGAM</name>
<evidence type="ECO:0000313" key="3">
    <source>
        <dbReference type="EMBL" id="KZT39462.1"/>
    </source>
</evidence>
<dbReference type="Proteomes" id="UP000076798">
    <property type="component" value="Unassembled WGS sequence"/>
</dbReference>
<sequence length="539" mass="59553">MSAPVVDSTVKPLTPSNGTPSDLDTPGSVGTLVNDYLTGPNQAGQTKTESGSGQSSPTSATVPSINPPTVPFDTTCWPPIAKGRARTLVLCFDGTGDQFDDDNSNIVTLFSLLKKNDPTRQMCYYQAGIGTYSNPNIAMPGATAIAETLDQMVAWYLHAHVQEGYEFLMQNYVAGDKICLFGFSRGAYTARALAGMLHSVGLIPQWNKQQVPFAWKIYQDNTPAGLIRAAEFKATFSINVHIEFVGVFDTVASVGIISRELPFAASNHAIATFRHALSLDERRVKFKANHFHNEPDISDATETKIKENQIGGTLNQTQALNGKRVNLEEVVNRQPRPETDFKEVWFAGCHCDVGGGSVSNSEKINLARIPLKWMIQESIATNTGILFDLALLDSIGLTVHNLPLPKNVPYPPIPGASLKVLPEDPKSLVPEEEKEEALSKVYDQLSLAWFWWILEILPLRTKHLTVTGHFVRGYPWPNLGNGRGIPDPHVHGLNIHRSVKLRMETIGYIPKAFWEDKQGKRRLLDIKKPEELPPINWVD</sequence>
<feature type="domain" description="T6SS Phospholipase effector Tle1-like catalytic" evidence="2">
    <location>
        <begin position="86"/>
        <end position="377"/>
    </location>
</feature>
<dbReference type="STRING" id="1314776.A0A166ED88"/>
<dbReference type="InterPro" id="IPR018712">
    <property type="entry name" value="Tle1-like_cat"/>
</dbReference>
<reference evidence="3 4" key="1">
    <citation type="journal article" date="2016" name="Mol. Biol. Evol.">
        <title>Comparative Genomics of Early-Diverging Mushroom-Forming Fungi Provides Insights into the Origins of Lignocellulose Decay Capabilities.</title>
        <authorList>
            <person name="Nagy L.G."/>
            <person name="Riley R."/>
            <person name="Tritt A."/>
            <person name="Adam C."/>
            <person name="Daum C."/>
            <person name="Floudas D."/>
            <person name="Sun H."/>
            <person name="Yadav J.S."/>
            <person name="Pangilinan J."/>
            <person name="Larsson K.H."/>
            <person name="Matsuura K."/>
            <person name="Barry K."/>
            <person name="Labutti K."/>
            <person name="Kuo R."/>
            <person name="Ohm R.A."/>
            <person name="Bhattacharya S.S."/>
            <person name="Shirouzu T."/>
            <person name="Yoshinaga Y."/>
            <person name="Martin F.M."/>
            <person name="Grigoriev I.V."/>
            <person name="Hibbett D.S."/>
        </authorList>
    </citation>
    <scope>NUCLEOTIDE SEQUENCE [LARGE SCALE GENOMIC DNA]</scope>
    <source>
        <strain evidence="3 4">HHB10207 ss-3</strain>
    </source>
</reference>
<evidence type="ECO:0000313" key="4">
    <source>
        <dbReference type="Proteomes" id="UP000076798"/>
    </source>
</evidence>
<evidence type="ECO:0000256" key="1">
    <source>
        <dbReference type="SAM" id="MobiDB-lite"/>
    </source>
</evidence>
<dbReference type="PANTHER" id="PTHR33840:SF2">
    <property type="entry name" value="TLE1 PHOSPHOLIPASE DOMAIN-CONTAINING PROTEIN"/>
    <property type="match status" value="1"/>
</dbReference>
<evidence type="ECO:0000259" key="2">
    <source>
        <dbReference type="Pfam" id="PF09994"/>
    </source>
</evidence>
<dbReference type="EMBL" id="KV428045">
    <property type="protein sequence ID" value="KZT39462.1"/>
    <property type="molecule type" value="Genomic_DNA"/>
</dbReference>
<feature type="compositionally biased region" description="Polar residues" evidence="1">
    <location>
        <begin position="39"/>
        <end position="64"/>
    </location>
</feature>
<dbReference type="OrthoDB" id="3162439at2759"/>
<feature type="region of interest" description="Disordered" evidence="1">
    <location>
        <begin position="1"/>
        <end position="68"/>
    </location>
</feature>
<dbReference type="Pfam" id="PF09994">
    <property type="entry name" value="T6SS_Tle1-like_cat"/>
    <property type="match status" value="1"/>
</dbReference>
<keyword evidence="4" id="KW-1185">Reference proteome</keyword>
<dbReference type="PANTHER" id="PTHR33840">
    <property type="match status" value="1"/>
</dbReference>
<organism evidence="3 4">
    <name type="scientific">Sistotremastrum suecicum HHB10207 ss-3</name>
    <dbReference type="NCBI Taxonomy" id="1314776"/>
    <lineage>
        <taxon>Eukaryota</taxon>
        <taxon>Fungi</taxon>
        <taxon>Dikarya</taxon>
        <taxon>Basidiomycota</taxon>
        <taxon>Agaricomycotina</taxon>
        <taxon>Agaricomycetes</taxon>
        <taxon>Sistotremastrales</taxon>
        <taxon>Sistotremastraceae</taxon>
        <taxon>Sistotremastrum</taxon>
    </lineage>
</organism>
<gene>
    <name evidence="3" type="ORF">SISSUDRAFT_1003344</name>
</gene>
<dbReference type="AlphaFoldDB" id="A0A166ED88"/>
<accession>A0A166ED88</accession>
<proteinExistence type="predicted"/>
<dbReference type="SUPFAM" id="SSF53474">
    <property type="entry name" value="alpha/beta-Hydrolases"/>
    <property type="match status" value="1"/>
</dbReference>
<dbReference type="InterPro" id="IPR029058">
    <property type="entry name" value="AB_hydrolase_fold"/>
</dbReference>